<gene>
    <name evidence="2" type="ORF">A2572_00035</name>
</gene>
<dbReference type="SUPFAM" id="SSF53187">
    <property type="entry name" value="Zn-dependent exopeptidases"/>
    <property type="match status" value="1"/>
</dbReference>
<evidence type="ECO:0000259" key="1">
    <source>
        <dbReference type="Pfam" id="PF04389"/>
    </source>
</evidence>
<proteinExistence type="predicted"/>
<dbReference type="Gene3D" id="3.40.630.10">
    <property type="entry name" value="Zn peptidases"/>
    <property type="match status" value="1"/>
</dbReference>
<dbReference type="EMBL" id="MFAQ01000005">
    <property type="protein sequence ID" value="OGD83935.1"/>
    <property type="molecule type" value="Genomic_DNA"/>
</dbReference>
<name>A0A1F5FWH5_9BACT</name>
<dbReference type="Proteomes" id="UP000179237">
    <property type="component" value="Unassembled WGS sequence"/>
</dbReference>
<comment type="caution">
    <text evidence="2">The sequence shown here is derived from an EMBL/GenBank/DDBJ whole genome shotgun (WGS) entry which is preliminary data.</text>
</comment>
<feature type="domain" description="Peptidase M28" evidence="1">
    <location>
        <begin position="144"/>
        <end position="190"/>
    </location>
</feature>
<evidence type="ECO:0000313" key="2">
    <source>
        <dbReference type="EMBL" id="OGD83935.1"/>
    </source>
</evidence>
<dbReference type="Pfam" id="PF04389">
    <property type="entry name" value="Peptidase_M28"/>
    <property type="match status" value="1"/>
</dbReference>
<dbReference type="AlphaFoldDB" id="A0A1F5FWH5"/>
<organism evidence="2 3">
    <name type="scientific">Candidatus Collierbacteria bacterium RIFOXYD1_FULL_40_9</name>
    <dbReference type="NCBI Taxonomy" id="1817731"/>
    <lineage>
        <taxon>Bacteria</taxon>
        <taxon>Candidatus Collieribacteriota</taxon>
    </lineage>
</organism>
<dbReference type="InterPro" id="IPR007484">
    <property type="entry name" value="Peptidase_M28"/>
</dbReference>
<protein>
    <recommendedName>
        <fullName evidence="1">Peptidase M28 domain-containing protein</fullName>
    </recommendedName>
</protein>
<accession>A0A1F5FWH5</accession>
<reference evidence="2 3" key="1">
    <citation type="journal article" date="2016" name="Nat. Commun.">
        <title>Thousands of microbial genomes shed light on interconnected biogeochemical processes in an aquifer system.</title>
        <authorList>
            <person name="Anantharaman K."/>
            <person name="Brown C.T."/>
            <person name="Hug L.A."/>
            <person name="Sharon I."/>
            <person name="Castelle C.J."/>
            <person name="Probst A.J."/>
            <person name="Thomas B.C."/>
            <person name="Singh A."/>
            <person name="Wilkins M.J."/>
            <person name="Karaoz U."/>
            <person name="Brodie E.L."/>
            <person name="Williams K.H."/>
            <person name="Hubbard S.S."/>
            <person name="Banfield J.F."/>
        </authorList>
    </citation>
    <scope>NUCLEOTIDE SEQUENCE [LARGE SCALE GENOMIC DNA]</scope>
</reference>
<evidence type="ECO:0000313" key="3">
    <source>
        <dbReference type="Proteomes" id="UP000179237"/>
    </source>
</evidence>
<sequence>MDIFQVVKDLCTLSPRQGENEIETAKYLEKVIRQKTDKLQVQKFPTCVPLVSTAYLNLDGQEIPCLGCSFETGNISTKDQVVHSPHSDYISTPSYHKTPAVAISRTDAKKLNQATTVEGRVTVDKYSYLSRNFLVGNLDKPKNIIFAHYDSLGGGAIDNASSIAVCLKLLSEIRELISDNLFIFAGNEELSYDFPDYWGYGYRQFEKYYPGLLRQAKQILVIDGVGLTAPEVITTDLDNFIPLNYLKTFQSKTKVISSNQQQVLKCYHCKEDTPDKLSSEYLNQSISLLQKLLI</sequence>